<keyword evidence="2" id="KW-1185">Reference proteome</keyword>
<proteinExistence type="predicted"/>
<comment type="caution">
    <text evidence="1">The sequence shown here is derived from an EMBL/GenBank/DDBJ whole genome shotgun (WGS) entry which is preliminary data.</text>
</comment>
<evidence type="ECO:0000313" key="1">
    <source>
        <dbReference type="EMBL" id="GGL79273.1"/>
    </source>
</evidence>
<sequence>MVQLNPADSTLTIQSVGRTGISGGEAKATLTQRVTYSRPTFMNTSPPAALTSCPAITAGGSSNLTGSATVYNGIIPDFTTVTSASPGFISGAMATGTLSGSGWPATLTVADATNLSTGSVIQVGAQTYRVTGEPAINTLTVVPANALNLPPLGTSLTGSLNLIPIAVRGTAFATGTSTNGKPIYRLPIGDPTSIYINDTLYITLQGVTYGVAVTGKGFTGGDLTQGYTDVTLGPAGAGANTYNPLTGALLLANSIPAPTSFQLASAASGTPLRRYVPSAMSAGSIVGVASGVVPSSAWGGSSTQSPAAIAGNSNVSCGDELFAQLFNNYTKTQYHNLVAPANRLSSPSAQPLNNDIYWLGPSSFPSTQSYSISNGGLCGTGILIVNGNLNLNGTGNVDLGSNSCTSKGSAGGTQGFNGILYVIGNMSSQGNTVIRGAVIVEGSPSPSVATKLSGGMNITYDPAPMIASAKNLSPLNFSNRAGTWSQQ</sequence>
<protein>
    <recommendedName>
        <fullName evidence="3">MBG domain-containing protein</fullName>
    </recommendedName>
</protein>
<name>A0ABQ2G7C1_9DEIO</name>
<accession>A0ABQ2G7C1</accession>
<organism evidence="1 2">
    <name type="scientific">Deinococcus aerolatus</name>
    <dbReference type="NCBI Taxonomy" id="522487"/>
    <lineage>
        <taxon>Bacteria</taxon>
        <taxon>Thermotogati</taxon>
        <taxon>Deinococcota</taxon>
        <taxon>Deinococci</taxon>
        <taxon>Deinococcales</taxon>
        <taxon>Deinococcaceae</taxon>
        <taxon>Deinococcus</taxon>
    </lineage>
</organism>
<dbReference type="EMBL" id="BMOL01000006">
    <property type="protein sequence ID" value="GGL79273.1"/>
    <property type="molecule type" value="Genomic_DNA"/>
</dbReference>
<gene>
    <name evidence="1" type="ORF">GCM10010840_16430</name>
</gene>
<dbReference type="Proteomes" id="UP000639973">
    <property type="component" value="Unassembled WGS sequence"/>
</dbReference>
<reference evidence="2" key="1">
    <citation type="journal article" date="2019" name="Int. J. Syst. Evol. Microbiol.">
        <title>The Global Catalogue of Microorganisms (GCM) 10K type strain sequencing project: providing services to taxonomists for standard genome sequencing and annotation.</title>
        <authorList>
            <consortium name="The Broad Institute Genomics Platform"/>
            <consortium name="The Broad Institute Genome Sequencing Center for Infectious Disease"/>
            <person name="Wu L."/>
            <person name="Ma J."/>
        </authorList>
    </citation>
    <scope>NUCLEOTIDE SEQUENCE [LARGE SCALE GENOMIC DNA]</scope>
    <source>
        <strain evidence="2">JCM 15442</strain>
    </source>
</reference>
<evidence type="ECO:0000313" key="2">
    <source>
        <dbReference type="Proteomes" id="UP000639973"/>
    </source>
</evidence>
<evidence type="ECO:0008006" key="3">
    <source>
        <dbReference type="Google" id="ProtNLM"/>
    </source>
</evidence>